<dbReference type="Gene3D" id="3.20.20.70">
    <property type="entry name" value="Aldolase class I"/>
    <property type="match status" value="1"/>
</dbReference>
<dbReference type="Pfam" id="PF02581">
    <property type="entry name" value="TMP-TENI"/>
    <property type="match status" value="1"/>
</dbReference>
<protein>
    <submittedName>
        <fullName evidence="4">Thiamine phosphate synthase</fullName>
    </submittedName>
</protein>
<organism evidence="4 5">
    <name type="scientific">Mangrovivirga halotolerans</name>
    <dbReference type="NCBI Taxonomy" id="2993936"/>
    <lineage>
        <taxon>Bacteria</taxon>
        <taxon>Pseudomonadati</taxon>
        <taxon>Bacteroidota</taxon>
        <taxon>Cytophagia</taxon>
        <taxon>Cytophagales</taxon>
        <taxon>Mangrovivirgaceae</taxon>
        <taxon>Mangrovivirga</taxon>
    </lineage>
</organism>
<comment type="caution">
    <text evidence="4">The sequence shown here is derived from an EMBL/GenBank/DDBJ whole genome shotgun (WGS) entry which is preliminary data.</text>
</comment>
<evidence type="ECO:0000313" key="4">
    <source>
        <dbReference type="EMBL" id="MCX2742770.1"/>
    </source>
</evidence>
<dbReference type="InterPro" id="IPR013785">
    <property type="entry name" value="Aldolase_TIM"/>
</dbReference>
<dbReference type="SUPFAM" id="SSF51391">
    <property type="entry name" value="Thiamin phosphate synthase"/>
    <property type="match status" value="1"/>
</dbReference>
<dbReference type="PANTHER" id="PTHR20857:SF23">
    <property type="entry name" value="THIAMINE BIOSYNTHETIC BIFUNCTIONAL ENZYME"/>
    <property type="match status" value="1"/>
</dbReference>
<dbReference type="PANTHER" id="PTHR20857">
    <property type="entry name" value="THIAMINE-PHOSPHATE PYROPHOSPHORYLASE"/>
    <property type="match status" value="1"/>
</dbReference>
<dbReference type="Proteomes" id="UP001209885">
    <property type="component" value="Unassembled WGS sequence"/>
</dbReference>
<dbReference type="RefSeq" id="WP_266055086.1">
    <property type="nucleotide sequence ID" value="NZ_JAPFQN010000002.1"/>
</dbReference>
<dbReference type="InterPro" id="IPR022998">
    <property type="entry name" value="ThiamineP_synth_TenI"/>
</dbReference>
<proteinExistence type="predicted"/>
<dbReference type="EMBL" id="JAPFQN010000002">
    <property type="protein sequence ID" value="MCX2742770.1"/>
    <property type="molecule type" value="Genomic_DNA"/>
</dbReference>
<evidence type="ECO:0000259" key="3">
    <source>
        <dbReference type="Pfam" id="PF02581"/>
    </source>
</evidence>
<keyword evidence="5" id="KW-1185">Reference proteome</keyword>
<dbReference type="CDD" id="cd00564">
    <property type="entry name" value="TMP_TenI"/>
    <property type="match status" value="1"/>
</dbReference>
<dbReference type="InterPro" id="IPR036206">
    <property type="entry name" value="ThiamineP_synth_sf"/>
</dbReference>
<reference evidence="4 5" key="1">
    <citation type="submission" date="2022-11" db="EMBL/GenBank/DDBJ databases">
        <title>The characterization of three novel Bacteroidetes species and genomic analysis of their roles in tidal elemental geochemical cycles.</title>
        <authorList>
            <person name="Ma K."/>
        </authorList>
    </citation>
    <scope>NUCLEOTIDE SEQUENCE [LARGE SCALE GENOMIC DNA]</scope>
    <source>
        <strain evidence="4 5">M17</strain>
    </source>
</reference>
<evidence type="ECO:0000256" key="1">
    <source>
        <dbReference type="ARBA" id="ARBA00004948"/>
    </source>
</evidence>
<feature type="domain" description="Thiamine phosphate synthase/TenI" evidence="3">
    <location>
        <begin position="10"/>
        <end position="190"/>
    </location>
</feature>
<gene>
    <name evidence="4" type="ORF">OO013_02770</name>
</gene>
<sequence>MKKSRINSGIYLVIDPSEPLQETIDKLNKLLEEGLAAVQIWDNFKKTPDLKNYIKEIKKVCKDHDTPLLINNQKKLFAELALDGIHFDEIPRDFDRIKSNVPNNRIFGLTVNNDLETIKEAIDYGFDYLSFCTIFPSQTNNSCELVDPKIVKKAAEITDVPIFLSGGITTKNINDLDDLPYYGIAIVSGIMGSEDPVDALKNYKKKLKK</sequence>
<evidence type="ECO:0000313" key="5">
    <source>
        <dbReference type="Proteomes" id="UP001209885"/>
    </source>
</evidence>
<name>A0ABT3RMH7_9BACT</name>
<accession>A0ABT3RMH7</accession>
<evidence type="ECO:0000256" key="2">
    <source>
        <dbReference type="ARBA" id="ARBA00022977"/>
    </source>
</evidence>
<keyword evidence="2" id="KW-0784">Thiamine biosynthesis</keyword>
<comment type="pathway">
    <text evidence="1">Cofactor biosynthesis; thiamine diphosphate biosynthesis.</text>
</comment>